<reference evidence="3 4" key="1">
    <citation type="submission" date="2019-02" db="EMBL/GenBank/DDBJ databases">
        <title>Bacterial novel species Emticicia sp. 17J42-9 isolated from soil.</title>
        <authorList>
            <person name="Jung H.-Y."/>
        </authorList>
    </citation>
    <scope>NUCLEOTIDE SEQUENCE [LARGE SCALE GENOMIC DNA]</scope>
    <source>
        <strain evidence="3 4">17J42-9</strain>
    </source>
</reference>
<evidence type="ECO:0000259" key="2">
    <source>
        <dbReference type="SMART" id="SM00460"/>
    </source>
</evidence>
<comment type="caution">
    <text evidence="3">The sequence shown here is derived from an EMBL/GenBank/DDBJ whole genome shotgun (WGS) entry which is preliminary data.</text>
</comment>
<name>A0A4Q5M1U6_9BACT</name>
<dbReference type="InterPro" id="IPR052557">
    <property type="entry name" value="CAP/Cytokinesis_protein"/>
</dbReference>
<dbReference type="EMBL" id="SEWF01000011">
    <property type="protein sequence ID" value="RYU95833.1"/>
    <property type="molecule type" value="Genomic_DNA"/>
</dbReference>
<protein>
    <recommendedName>
        <fullName evidence="2">Transglutaminase-like domain-containing protein</fullName>
    </recommendedName>
</protein>
<dbReference type="Proteomes" id="UP000293162">
    <property type="component" value="Unassembled WGS sequence"/>
</dbReference>
<sequence length="357" mass="41555">MKKEIYLLLFSFFCLSVSAQTVSPQVKRLASQITNGIYTDSLKVRAIYEWVTGNIAYDVDLFNEMNIKTIEQYAEAQKSDKVIHRKKAVCMGYTNLFQDLCTASGIKAYSIAGYCKNLDSRTNTLTFSSERHSWNAVKINSKWYLCDPTWSAGAINMQTGLFRKQLNEEFYLAEGKAFIKRHIPLDPLWQLSDNPISLQEFRYGQKPAKSLRFNYLDTLRVFESLSFDQQKLNADFRSLRFDASNDEAKSGIGYYFAKKAEVDSKAWHDLVMSFMNKNTGDSYRRAREEKEKVYSLLANIEKDMSQARYYYSLVPPNSQLSRMALNNMRNADNYLNYIDQNRENLNKYYDALKKMKH</sequence>
<feature type="domain" description="Transglutaminase-like" evidence="2">
    <location>
        <begin position="82"/>
        <end position="150"/>
    </location>
</feature>
<keyword evidence="4" id="KW-1185">Reference proteome</keyword>
<dbReference type="SUPFAM" id="SSF54001">
    <property type="entry name" value="Cysteine proteinases"/>
    <property type="match status" value="1"/>
</dbReference>
<keyword evidence="1" id="KW-0732">Signal</keyword>
<dbReference type="PANTHER" id="PTHR46333">
    <property type="entry name" value="CYTOKINESIS PROTEIN 3"/>
    <property type="match status" value="1"/>
</dbReference>
<organism evidence="3 4">
    <name type="scientific">Emticicia agri</name>
    <dbReference type="NCBI Taxonomy" id="2492393"/>
    <lineage>
        <taxon>Bacteria</taxon>
        <taxon>Pseudomonadati</taxon>
        <taxon>Bacteroidota</taxon>
        <taxon>Cytophagia</taxon>
        <taxon>Cytophagales</taxon>
        <taxon>Leadbetterellaceae</taxon>
        <taxon>Emticicia</taxon>
    </lineage>
</organism>
<evidence type="ECO:0000313" key="4">
    <source>
        <dbReference type="Proteomes" id="UP000293162"/>
    </source>
</evidence>
<accession>A0A4Q5M1U6</accession>
<gene>
    <name evidence="3" type="ORF">EWM59_09395</name>
</gene>
<dbReference type="InterPro" id="IPR038765">
    <property type="entry name" value="Papain-like_cys_pep_sf"/>
</dbReference>
<evidence type="ECO:0000313" key="3">
    <source>
        <dbReference type="EMBL" id="RYU95833.1"/>
    </source>
</evidence>
<dbReference type="AlphaFoldDB" id="A0A4Q5M1U6"/>
<dbReference type="Gene3D" id="3.10.620.30">
    <property type="match status" value="1"/>
</dbReference>
<dbReference type="Pfam" id="PF01841">
    <property type="entry name" value="Transglut_core"/>
    <property type="match status" value="1"/>
</dbReference>
<feature type="chain" id="PRO_5020236245" description="Transglutaminase-like domain-containing protein" evidence="1">
    <location>
        <begin position="20"/>
        <end position="357"/>
    </location>
</feature>
<evidence type="ECO:0000256" key="1">
    <source>
        <dbReference type="SAM" id="SignalP"/>
    </source>
</evidence>
<dbReference type="PANTHER" id="PTHR46333:SF2">
    <property type="entry name" value="CYTOKINESIS PROTEIN 3"/>
    <property type="match status" value="1"/>
</dbReference>
<proteinExistence type="predicted"/>
<dbReference type="InterPro" id="IPR002931">
    <property type="entry name" value="Transglutaminase-like"/>
</dbReference>
<dbReference type="OrthoDB" id="9788327at2"/>
<dbReference type="RefSeq" id="WP_130020713.1">
    <property type="nucleotide sequence ID" value="NZ_SEWF01000011.1"/>
</dbReference>
<dbReference type="SMART" id="SM00460">
    <property type="entry name" value="TGc"/>
    <property type="match status" value="1"/>
</dbReference>
<feature type="signal peptide" evidence="1">
    <location>
        <begin position="1"/>
        <end position="19"/>
    </location>
</feature>
<dbReference type="GO" id="GO:0005737">
    <property type="term" value="C:cytoplasm"/>
    <property type="evidence" value="ECO:0007669"/>
    <property type="project" value="TreeGrafter"/>
</dbReference>